<keyword evidence="2" id="KW-1185">Reference proteome</keyword>
<evidence type="ECO:0000313" key="1">
    <source>
        <dbReference type="EMBL" id="MPC81325.1"/>
    </source>
</evidence>
<name>A0A5B7IGC1_PORTR</name>
<dbReference type="EMBL" id="VSRR010056603">
    <property type="protein sequence ID" value="MPC81325.1"/>
    <property type="molecule type" value="Genomic_DNA"/>
</dbReference>
<sequence>MVMSESSVCLCLCCPVSIIGDVFISANADPFPGSWLTVYLRPLCTIVE</sequence>
<reference evidence="1 2" key="1">
    <citation type="submission" date="2019-05" db="EMBL/GenBank/DDBJ databases">
        <title>Another draft genome of Portunus trituberculatus and its Hox gene families provides insights of decapod evolution.</title>
        <authorList>
            <person name="Jeong J.-H."/>
            <person name="Song I."/>
            <person name="Kim S."/>
            <person name="Choi T."/>
            <person name="Kim D."/>
            <person name="Ryu S."/>
            <person name="Kim W."/>
        </authorList>
    </citation>
    <scope>NUCLEOTIDE SEQUENCE [LARGE SCALE GENOMIC DNA]</scope>
    <source>
        <tissue evidence="1">Muscle</tissue>
    </source>
</reference>
<organism evidence="1 2">
    <name type="scientific">Portunus trituberculatus</name>
    <name type="common">Swimming crab</name>
    <name type="synonym">Neptunus trituberculatus</name>
    <dbReference type="NCBI Taxonomy" id="210409"/>
    <lineage>
        <taxon>Eukaryota</taxon>
        <taxon>Metazoa</taxon>
        <taxon>Ecdysozoa</taxon>
        <taxon>Arthropoda</taxon>
        <taxon>Crustacea</taxon>
        <taxon>Multicrustacea</taxon>
        <taxon>Malacostraca</taxon>
        <taxon>Eumalacostraca</taxon>
        <taxon>Eucarida</taxon>
        <taxon>Decapoda</taxon>
        <taxon>Pleocyemata</taxon>
        <taxon>Brachyura</taxon>
        <taxon>Eubrachyura</taxon>
        <taxon>Portunoidea</taxon>
        <taxon>Portunidae</taxon>
        <taxon>Portuninae</taxon>
        <taxon>Portunus</taxon>
    </lineage>
</organism>
<proteinExistence type="predicted"/>
<comment type="caution">
    <text evidence="1">The sequence shown here is derived from an EMBL/GenBank/DDBJ whole genome shotgun (WGS) entry which is preliminary data.</text>
</comment>
<gene>
    <name evidence="1" type="ORF">E2C01_075932</name>
</gene>
<accession>A0A5B7IGC1</accession>
<evidence type="ECO:0000313" key="2">
    <source>
        <dbReference type="Proteomes" id="UP000324222"/>
    </source>
</evidence>
<dbReference type="AlphaFoldDB" id="A0A5B7IGC1"/>
<protein>
    <submittedName>
        <fullName evidence="1">Uncharacterized protein</fullName>
    </submittedName>
</protein>
<dbReference type="Proteomes" id="UP000324222">
    <property type="component" value="Unassembled WGS sequence"/>
</dbReference>